<dbReference type="InterPro" id="IPR003607">
    <property type="entry name" value="HD/PDEase_dom"/>
</dbReference>
<comment type="similarity">
    <text evidence="2">Belongs to the relA/spoT family.</text>
</comment>
<dbReference type="FunFam" id="3.10.20.30:FF:000002">
    <property type="entry name" value="GTP pyrophosphokinase (RelA/SpoT)"/>
    <property type="match status" value="1"/>
</dbReference>
<dbReference type="InterPro" id="IPR012675">
    <property type="entry name" value="Beta-grasp_dom_sf"/>
</dbReference>
<dbReference type="Pfam" id="PF02824">
    <property type="entry name" value="TGS"/>
    <property type="match status" value="1"/>
</dbReference>
<dbReference type="NCBIfam" id="TIGR00691">
    <property type="entry name" value="spoT_relA"/>
    <property type="match status" value="1"/>
</dbReference>
<dbReference type="InterPro" id="IPR004095">
    <property type="entry name" value="TGS"/>
</dbReference>
<dbReference type="InterPro" id="IPR043519">
    <property type="entry name" value="NT_sf"/>
</dbReference>
<dbReference type="GO" id="GO:0015969">
    <property type="term" value="P:guanosine tetraphosphate metabolic process"/>
    <property type="evidence" value="ECO:0007669"/>
    <property type="project" value="InterPro"/>
</dbReference>
<dbReference type="InterPro" id="IPR004811">
    <property type="entry name" value="RelA/Spo_fam"/>
</dbReference>
<feature type="domain" description="HD" evidence="4">
    <location>
        <begin position="53"/>
        <end position="152"/>
    </location>
</feature>
<evidence type="ECO:0000313" key="6">
    <source>
        <dbReference type="EMBL" id="HIR65773.1"/>
    </source>
</evidence>
<accession>A0A9D1E3F5</accession>
<dbReference type="PANTHER" id="PTHR21262:SF31">
    <property type="entry name" value="GTP PYROPHOSPHOKINASE"/>
    <property type="match status" value="1"/>
</dbReference>
<feature type="domain" description="TGS" evidence="5">
    <location>
        <begin position="398"/>
        <end position="459"/>
    </location>
</feature>
<dbReference type="SUPFAM" id="SSF81271">
    <property type="entry name" value="TGS-like"/>
    <property type="match status" value="1"/>
</dbReference>
<dbReference type="Pfam" id="PF13291">
    <property type="entry name" value="ACT_4"/>
    <property type="match status" value="1"/>
</dbReference>
<dbReference type="InterPro" id="IPR002912">
    <property type="entry name" value="ACT_dom"/>
</dbReference>
<evidence type="ECO:0000313" key="7">
    <source>
        <dbReference type="Proteomes" id="UP000824200"/>
    </source>
</evidence>
<dbReference type="EMBL" id="DVHL01000023">
    <property type="protein sequence ID" value="HIR65773.1"/>
    <property type="molecule type" value="Genomic_DNA"/>
</dbReference>
<dbReference type="SUPFAM" id="SSF109604">
    <property type="entry name" value="HD-domain/PDEase-like"/>
    <property type="match status" value="1"/>
</dbReference>
<dbReference type="CDD" id="cd04876">
    <property type="entry name" value="ACT_RelA-SpoT"/>
    <property type="match status" value="1"/>
</dbReference>
<dbReference type="Proteomes" id="UP000824200">
    <property type="component" value="Unassembled WGS sequence"/>
</dbReference>
<dbReference type="InterPro" id="IPR006674">
    <property type="entry name" value="HD_domain"/>
</dbReference>
<dbReference type="PANTHER" id="PTHR21262">
    <property type="entry name" value="GUANOSINE-3',5'-BIS DIPHOSPHATE 3'-PYROPHOSPHOHYDROLASE"/>
    <property type="match status" value="1"/>
</dbReference>
<dbReference type="InterPro" id="IPR045865">
    <property type="entry name" value="ACT-like_dom_sf"/>
</dbReference>
<evidence type="ECO:0000256" key="2">
    <source>
        <dbReference type="RuleBase" id="RU003847"/>
    </source>
</evidence>
<dbReference type="AlphaFoldDB" id="A0A9D1E3F5"/>
<dbReference type="GO" id="GO:0015949">
    <property type="term" value="P:nucleobase-containing small molecule interconversion"/>
    <property type="evidence" value="ECO:0007669"/>
    <property type="project" value="UniProtKB-ARBA"/>
</dbReference>
<proteinExistence type="inferred from homology"/>
<dbReference type="SUPFAM" id="SSF55021">
    <property type="entry name" value="ACT-like"/>
    <property type="match status" value="1"/>
</dbReference>
<sequence length="729" mass="82778">MYSEKENAEVTIKNFLSKVRHYYHPTEVSKIYDAFEVAQKAHEGQFRASGRPYITHPTIVADILVDMGFDVPTISAALLHDTVEDTYVTDADLREKFGDEIADLVAGVTKLDKIQFHNKEEEQTENMRKMFFAMAKDIRVMMIKLADRLHNMRSLMYLSPEKQQVIAKETLDIFAPIAGRLGISSVKSELEDLCLKYLYRKAYDEIAQGIAMKKTERETIVETFIFQLKDKLRASNIEHFDVYWRTKHFYSIYKKMKKQNKTLEQVYDLTAVRVIVDTIRDCYAVLGSIHDKWKPMPGRFKDYIAVPKRNMYQSLHTTVFLDYESHRYPIEVQIRTYEMHKIAEYGVAAHWKYKEGIASKTDMDETLGWVKEVLSYDKDFRGSKEFLDLIRKDISITNEVYIFTPNGDVKILPAGANALDFAYAVHSQVGNKCVGTKVNNKIVPLDTVLQTGDTVEVMTNPNAKGPSRDWLKIVTTPSAKAKIRQFFKRELKDEYIRTGKSMVERDAKHRGIALSELLTPEAIAAVCERYMFTDEDEMYAAIGYGSISLTQVMLKLITSNRLVSDAVKAQQVVRNHKVATTKEKSVIIKGVEGLLVRFSRCCSPVPGDEIVGYISRGRGVCVHRADCPAVKNMEPERLIKAEWATTSGQTTFPASIEIISEDKGDIFAEITRTIASEGLPMTAINARKDKKGNAVASVTVEISNHEQVNQLIAKIKSLPAVINVYRTNG</sequence>
<dbReference type="GO" id="GO:0005886">
    <property type="term" value="C:plasma membrane"/>
    <property type="evidence" value="ECO:0007669"/>
    <property type="project" value="TreeGrafter"/>
</dbReference>
<comment type="caution">
    <text evidence="6">The sequence shown here is derived from an EMBL/GenBank/DDBJ whole genome shotgun (WGS) entry which is preliminary data.</text>
</comment>
<dbReference type="PROSITE" id="PS51880">
    <property type="entry name" value="TGS"/>
    <property type="match status" value="1"/>
</dbReference>
<dbReference type="SMART" id="SM00471">
    <property type="entry name" value="HDc"/>
    <property type="match status" value="1"/>
</dbReference>
<dbReference type="CDD" id="cd00077">
    <property type="entry name" value="HDc"/>
    <property type="match status" value="1"/>
</dbReference>
<dbReference type="CDD" id="cd05399">
    <property type="entry name" value="NT_Rel-Spo_like"/>
    <property type="match status" value="1"/>
</dbReference>
<organism evidence="6 7">
    <name type="scientific">Candidatus Fimimonas gallinarum</name>
    <dbReference type="NCBI Taxonomy" id="2840821"/>
    <lineage>
        <taxon>Bacteria</taxon>
        <taxon>Pseudomonadati</taxon>
        <taxon>Myxococcota</taxon>
        <taxon>Myxococcia</taxon>
        <taxon>Myxococcales</taxon>
        <taxon>Cystobacterineae</taxon>
        <taxon>Myxococcaceae</taxon>
        <taxon>Myxococcaceae incertae sedis</taxon>
        <taxon>Candidatus Fimimonas</taxon>
    </lineage>
</organism>
<feature type="domain" description="ACT" evidence="3">
    <location>
        <begin position="655"/>
        <end position="729"/>
    </location>
</feature>
<reference evidence="6" key="2">
    <citation type="journal article" date="2021" name="PeerJ">
        <title>Extensive microbial diversity within the chicken gut microbiome revealed by metagenomics and culture.</title>
        <authorList>
            <person name="Gilroy R."/>
            <person name="Ravi A."/>
            <person name="Getino M."/>
            <person name="Pursley I."/>
            <person name="Horton D.L."/>
            <person name="Alikhan N.F."/>
            <person name="Baker D."/>
            <person name="Gharbi K."/>
            <person name="Hall N."/>
            <person name="Watson M."/>
            <person name="Adriaenssens E.M."/>
            <person name="Foster-Nyarko E."/>
            <person name="Jarju S."/>
            <person name="Secka A."/>
            <person name="Antonio M."/>
            <person name="Oren A."/>
            <person name="Chaudhuri R.R."/>
            <person name="La Ragione R."/>
            <person name="Hildebrand F."/>
            <person name="Pallen M.J."/>
        </authorList>
    </citation>
    <scope>NUCLEOTIDE SEQUENCE</scope>
    <source>
        <strain evidence="6">CHK121-14286</strain>
    </source>
</reference>
<dbReference type="Pfam" id="PF19296">
    <property type="entry name" value="RelA_AH_RIS"/>
    <property type="match status" value="1"/>
</dbReference>
<dbReference type="FunFam" id="3.30.460.10:FF:000001">
    <property type="entry name" value="GTP pyrophosphokinase RelA"/>
    <property type="match status" value="1"/>
</dbReference>
<dbReference type="Gene3D" id="3.10.20.30">
    <property type="match status" value="1"/>
</dbReference>
<dbReference type="Pfam" id="PF04607">
    <property type="entry name" value="RelA_SpoT"/>
    <property type="match status" value="1"/>
</dbReference>
<reference evidence="6" key="1">
    <citation type="submission" date="2020-10" db="EMBL/GenBank/DDBJ databases">
        <authorList>
            <person name="Gilroy R."/>
        </authorList>
    </citation>
    <scope>NUCLEOTIDE SEQUENCE</scope>
    <source>
        <strain evidence="6">CHK121-14286</strain>
    </source>
</reference>
<name>A0A9D1E3F5_9BACT</name>
<comment type="function">
    <text evidence="2">In eubacteria ppGpp (guanosine 3'-diphosphate 5'-diphosphate) is a mediator of the stringent response that coordinates a variety of cellular activities in response to changes in nutritional abundance.</text>
</comment>
<evidence type="ECO:0000259" key="4">
    <source>
        <dbReference type="PROSITE" id="PS51831"/>
    </source>
</evidence>
<dbReference type="Gene3D" id="1.10.3210.10">
    <property type="entry name" value="Hypothetical protein af1432"/>
    <property type="match status" value="1"/>
</dbReference>
<protein>
    <submittedName>
        <fullName evidence="6">Bifunctional (P)ppGpp synthetase/guanosine-3',5'-bis(Diphosphate) 3'-pyrophosphohydrolase</fullName>
    </submittedName>
</protein>
<gene>
    <name evidence="6" type="ORF">IAC95_02675</name>
</gene>
<dbReference type="PROSITE" id="PS51671">
    <property type="entry name" value="ACT"/>
    <property type="match status" value="1"/>
</dbReference>
<dbReference type="InterPro" id="IPR007685">
    <property type="entry name" value="RelA_SpoT"/>
</dbReference>
<dbReference type="Pfam" id="PF13328">
    <property type="entry name" value="HD_4"/>
    <property type="match status" value="1"/>
</dbReference>
<dbReference type="InterPro" id="IPR012676">
    <property type="entry name" value="TGS-like"/>
</dbReference>
<evidence type="ECO:0000259" key="5">
    <source>
        <dbReference type="PROSITE" id="PS51880"/>
    </source>
</evidence>
<dbReference type="InterPro" id="IPR045600">
    <property type="entry name" value="RelA/SpoT_AH_RIS"/>
</dbReference>
<dbReference type="Gene3D" id="3.30.70.260">
    <property type="match status" value="1"/>
</dbReference>
<dbReference type="PROSITE" id="PS51831">
    <property type="entry name" value="HD"/>
    <property type="match status" value="1"/>
</dbReference>
<dbReference type="SMART" id="SM00954">
    <property type="entry name" value="RelA_SpoT"/>
    <property type="match status" value="1"/>
</dbReference>
<dbReference type="Gene3D" id="3.30.460.10">
    <property type="entry name" value="Beta Polymerase, domain 2"/>
    <property type="match status" value="1"/>
</dbReference>
<evidence type="ECO:0000259" key="3">
    <source>
        <dbReference type="PROSITE" id="PS51671"/>
    </source>
</evidence>
<evidence type="ECO:0000256" key="1">
    <source>
        <dbReference type="ARBA" id="ARBA00025704"/>
    </source>
</evidence>
<dbReference type="SUPFAM" id="SSF81301">
    <property type="entry name" value="Nucleotidyltransferase"/>
    <property type="match status" value="1"/>
</dbReference>
<dbReference type="InterPro" id="IPR033655">
    <property type="entry name" value="TGS_RelA/SpoT"/>
</dbReference>
<comment type="pathway">
    <text evidence="1">Purine metabolism.</text>
</comment>
<dbReference type="CDD" id="cd01668">
    <property type="entry name" value="TGS_RSH"/>
    <property type="match status" value="1"/>
</dbReference>
<dbReference type="FunFam" id="1.10.3210.10:FF:000001">
    <property type="entry name" value="GTP pyrophosphokinase RelA"/>
    <property type="match status" value="1"/>
</dbReference>